<proteinExistence type="predicted"/>
<sequence length="197" mass="21790">MAQSLFGYLAVTHVPLMLELCIIINVQKSSGCELLDKARRAGNLEQMHISPVSAYIRGVENLLDGLPANVTADEVRFIQMKLPEKLRDPPDKIEATRVRDGLATNNGHGVREDGRHCKSPSAYSVMIHQIVIFDYHLVLLPHVRSLCAWFRQSQIAKKAVKAMLTASAVVTAKLREGLEFVGSKLAKTGLFEALVNM</sequence>
<evidence type="ECO:0000313" key="2">
    <source>
        <dbReference type="Proteomes" id="UP000054567"/>
    </source>
</evidence>
<accession>A0A0J6FQJ6</accession>
<dbReference type="AlphaFoldDB" id="A0A0J6FQJ6"/>
<gene>
    <name evidence="1" type="ORF">CPAG_08947</name>
</gene>
<organism evidence="1 2">
    <name type="scientific">Coccidioides posadasii RMSCC 3488</name>
    <dbReference type="NCBI Taxonomy" id="454284"/>
    <lineage>
        <taxon>Eukaryota</taxon>
        <taxon>Fungi</taxon>
        <taxon>Dikarya</taxon>
        <taxon>Ascomycota</taxon>
        <taxon>Pezizomycotina</taxon>
        <taxon>Eurotiomycetes</taxon>
        <taxon>Eurotiomycetidae</taxon>
        <taxon>Onygenales</taxon>
        <taxon>Onygenaceae</taxon>
        <taxon>Coccidioides</taxon>
    </lineage>
</organism>
<dbReference type="EMBL" id="DS268114">
    <property type="protein sequence ID" value="KMM72653.1"/>
    <property type="molecule type" value="Genomic_DNA"/>
</dbReference>
<dbReference type="VEuPathDB" id="FungiDB:CPAG_08947"/>
<reference evidence="2" key="2">
    <citation type="journal article" date="2009" name="Genome Res.">
        <title>Comparative genomic analyses of the human fungal pathogens Coccidioides and their relatives.</title>
        <authorList>
            <person name="Sharpton T.J."/>
            <person name="Stajich J.E."/>
            <person name="Rounsley S.D."/>
            <person name="Gardner M.J."/>
            <person name="Wortman J.R."/>
            <person name="Jordar V.S."/>
            <person name="Maiti R."/>
            <person name="Kodira C.D."/>
            <person name="Neafsey D.E."/>
            <person name="Zeng Q."/>
            <person name="Hung C.-Y."/>
            <person name="McMahan C."/>
            <person name="Muszewska A."/>
            <person name="Grynberg M."/>
            <person name="Mandel M.A."/>
            <person name="Kellner E.M."/>
            <person name="Barker B.M."/>
            <person name="Galgiani J.N."/>
            <person name="Orbach M.J."/>
            <person name="Kirkland T.N."/>
            <person name="Cole G.T."/>
            <person name="Henn M.R."/>
            <person name="Birren B.W."/>
            <person name="Taylor J.W."/>
        </authorList>
    </citation>
    <scope>NUCLEOTIDE SEQUENCE [LARGE SCALE GENOMIC DNA]</scope>
    <source>
        <strain evidence="2">RMSCC 3488</strain>
    </source>
</reference>
<reference evidence="2" key="3">
    <citation type="journal article" date="2010" name="Genome Res.">
        <title>Population genomic sequencing of Coccidioides fungi reveals recent hybridization and transposon control.</title>
        <authorList>
            <person name="Neafsey D.E."/>
            <person name="Barker B.M."/>
            <person name="Sharpton T.J."/>
            <person name="Stajich J.E."/>
            <person name="Park D.J."/>
            <person name="Whiston E."/>
            <person name="Hung C.-Y."/>
            <person name="McMahan C."/>
            <person name="White J."/>
            <person name="Sykes S."/>
            <person name="Heiman D."/>
            <person name="Young S."/>
            <person name="Zeng Q."/>
            <person name="Abouelleil A."/>
            <person name="Aftuck L."/>
            <person name="Bessette D."/>
            <person name="Brown A."/>
            <person name="FitzGerald M."/>
            <person name="Lui A."/>
            <person name="Macdonald J.P."/>
            <person name="Priest M."/>
            <person name="Orbach M.J."/>
            <person name="Galgiani J.N."/>
            <person name="Kirkland T.N."/>
            <person name="Cole G.T."/>
            <person name="Birren B.W."/>
            <person name="Henn M.R."/>
            <person name="Taylor J.W."/>
            <person name="Rounsley S.D."/>
        </authorList>
    </citation>
    <scope>NUCLEOTIDE SEQUENCE [LARGE SCALE GENOMIC DNA]</scope>
    <source>
        <strain evidence="2">RMSCC 3488</strain>
    </source>
</reference>
<protein>
    <submittedName>
        <fullName evidence="1">Uncharacterized protein</fullName>
    </submittedName>
</protein>
<dbReference type="Proteomes" id="UP000054567">
    <property type="component" value="Unassembled WGS sequence"/>
</dbReference>
<reference evidence="1 2" key="1">
    <citation type="submission" date="2007-06" db="EMBL/GenBank/DDBJ databases">
        <title>The Genome Sequence of Coccidioides posadasii RMSCC_3488.</title>
        <authorList>
            <consortium name="Coccidioides Genome Resources Consortium"/>
            <consortium name="The Broad Institute Genome Sequencing Platform"/>
            <person name="Henn M.R."/>
            <person name="Sykes S."/>
            <person name="Young S."/>
            <person name="Jaffe D."/>
            <person name="Berlin A."/>
            <person name="Alvarez P."/>
            <person name="Butler J."/>
            <person name="Gnerre S."/>
            <person name="Grabherr M."/>
            <person name="Mauceli E."/>
            <person name="Brockman W."/>
            <person name="Kodira C."/>
            <person name="Alvarado L."/>
            <person name="Zeng Q."/>
            <person name="Crawford M."/>
            <person name="Antoine C."/>
            <person name="Devon K."/>
            <person name="Galgiani J."/>
            <person name="Orsborn K."/>
            <person name="Lewis M.L."/>
            <person name="Nusbaum C."/>
            <person name="Galagan J."/>
            <person name="Birren B."/>
        </authorList>
    </citation>
    <scope>NUCLEOTIDE SEQUENCE [LARGE SCALE GENOMIC DNA]</scope>
    <source>
        <strain evidence="1 2">RMSCC 3488</strain>
    </source>
</reference>
<evidence type="ECO:0000313" key="1">
    <source>
        <dbReference type="EMBL" id="KMM72653.1"/>
    </source>
</evidence>
<name>A0A0J6FQJ6_COCPO</name>